<dbReference type="SUPFAM" id="SSF56219">
    <property type="entry name" value="DNase I-like"/>
    <property type="match status" value="1"/>
</dbReference>
<sequence>MALVTRELARYKVDIAALSETRFSEQDQLDEVVTGYTFFWSGRPKAERRDAGVSFAIRNDIVGRLPCLSQVINDHLVSLHLPLQGDKFVTIISAYAAPLQDEVSSAITQKTPRQASTSNELANRLFNLPITDTDISVENRWCQLPIPTPSNPHTLMSSAAHVLSTKTSSMKTTQLSTLCSSRRTSCTKPTYIALPLQTKQLSSETAAVYSNGCGRCRIPG</sequence>
<dbReference type="WBParaSite" id="SSLN_0001164301-mRNA-1">
    <property type="protein sequence ID" value="SSLN_0001164301-mRNA-1"/>
    <property type="gene ID" value="SSLN_0001164301"/>
</dbReference>
<organism evidence="3">
    <name type="scientific">Schistocephalus solidus</name>
    <name type="common">Tapeworm</name>
    <dbReference type="NCBI Taxonomy" id="70667"/>
    <lineage>
        <taxon>Eukaryota</taxon>
        <taxon>Metazoa</taxon>
        <taxon>Spiralia</taxon>
        <taxon>Lophotrochozoa</taxon>
        <taxon>Platyhelminthes</taxon>
        <taxon>Cestoda</taxon>
        <taxon>Eucestoda</taxon>
        <taxon>Diphyllobothriidea</taxon>
        <taxon>Diphyllobothriidae</taxon>
        <taxon>Schistocephalus</taxon>
    </lineage>
</organism>
<dbReference type="InterPro" id="IPR036691">
    <property type="entry name" value="Endo/exonu/phosph_ase_sf"/>
</dbReference>
<dbReference type="Gene3D" id="3.60.10.10">
    <property type="entry name" value="Endonuclease/exonuclease/phosphatase"/>
    <property type="match status" value="1"/>
</dbReference>
<reference evidence="3" key="1">
    <citation type="submission" date="2016-06" db="UniProtKB">
        <authorList>
            <consortium name="WormBaseParasite"/>
        </authorList>
    </citation>
    <scope>IDENTIFICATION</scope>
</reference>
<accession>A0A183T417</accession>
<reference evidence="1 2" key="2">
    <citation type="submission" date="2018-11" db="EMBL/GenBank/DDBJ databases">
        <authorList>
            <consortium name="Pathogen Informatics"/>
        </authorList>
    </citation>
    <scope>NUCLEOTIDE SEQUENCE [LARGE SCALE GENOMIC DNA]</scope>
    <source>
        <strain evidence="1 2">NST_G2</strain>
    </source>
</reference>
<dbReference type="AlphaFoldDB" id="A0A183T417"/>
<proteinExistence type="predicted"/>
<evidence type="ECO:0000313" key="2">
    <source>
        <dbReference type="Proteomes" id="UP000275846"/>
    </source>
</evidence>
<keyword evidence="2" id="KW-1185">Reference proteome</keyword>
<dbReference type="EMBL" id="UYSU01036370">
    <property type="protein sequence ID" value="VDL97600.1"/>
    <property type="molecule type" value="Genomic_DNA"/>
</dbReference>
<protein>
    <submittedName>
        <fullName evidence="1 3">Uncharacterized protein</fullName>
    </submittedName>
</protein>
<gene>
    <name evidence="1" type="ORF">SSLN_LOCUS11215</name>
</gene>
<name>A0A183T417_SCHSO</name>
<evidence type="ECO:0000313" key="1">
    <source>
        <dbReference type="EMBL" id="VDL97600.1"/>
    </source>
</evidence>
<evidence type="ECO:0000313" key="3">
    <source>
        <dbReference type="WBParaSite" id="SSLN_0001164301-mRNA-1"/>
    </source>
</evidence>
<dbReference type="Proteomes" id="UP000275846">
    <property type="component" value="Unassembled WGS sequence"/>
</dbReference>